<name>A0A9Q0M4M0_BLOTA</name>
<gene>
    <name evidence="8" type="ORF">RDWZM_009765</name>
</gene>
<keyword evidence="6 7" id="KW-0472">Membrane</keyword>
<evidence type="ECO:0008006" key="10">
    <source>
        <dbReference type="Google" id="ProtNLM"/>
    </source>
</evidence>
<dbReference type="InterPro" id="IPR000744">
    <property type="entry name" value="NSF_attach"/>
</dbReference>
<organism evidence="8 9">
    <name type="scientific">Blomia tropicalis</name>
    <name type="common">Mite</name>
    <dbReference type="NCBI Taxonomy" id="40697"/>
    <lineage>
        <taxon>Eukaryota</taxon>
        <taxon>Metazoa</taxon>
        <taxon>Ecdysozoa</taxon>
        <taxon>Arthropoda</taxon>
        <taxon>Chelicerata</taxon>
        <taxon>Arachnida</taxon>
        <taxon>Acari</taxon>
        <taxon>Acariformes</taxon>
        <taxon>Sarcoptiformes</taxon>
        <taxon>Astigmata</taxon>
        <taxon>Glycyphagoidea</taxon>
        <taxon>Echimyopodidae</taxon>
        <taxon>Blomia</taxon>
    </lineage>
</organism>
<dbReference type="PANTHER" id="PTHR13768">
    <property type="entry name" value="SOLUBLE NSF ATTACHMENT PROTEIN SNAP"/>
    <property type="match status" value="1"/>
</dbReference>
<evidence type="ECO:0000256" key="5">
    <source>
        <dbReference type="ARBA" id="ARBA00022927"/>
    </source>
</evidence>
<dbReference type="FunFam" id="1.25.40.10:FF:000049">
    <property type="entry name" value="Alpha-soluble NSF attachment protein-like"/>
    <property type="match status" value="1"/>
</dbReference>
<dbReference type="InterPro" id="IPR011990">
    <property type="entry name" value="TPR-like_helical_dom_sf"/>
</dbReference>
<evidence type="ECO:0000313" key="9">
    <source>
        <dbReference type="Proteomes" id="UP001142055"/>
    </source>
</evidence>
<sequence>MVDHGQKGADFLEEAQKKLKGSTGFLGSIFGGGSKVDEAIDLYVRAANSFKIAKKWNEAGNAFCEAAQLHLKQANKHDAGTLYVDASNCFKKVDPNLAVRCLERTIELYQDMGRFTTAAKHHISIAEIYESDLVDFEKTVLHYQTAADYYSGEESKASANRCLLKVAQYSALNGNFAKSAEIYEKVAHSCIESPLLKYSAKEHFFRAALCHLCIDFIDCSNALKNYEEAFPRFTDSRECKLITTLISKIEERDLDGFTAAVQDYDSISPLDSWFSNLLLRIKQSIDGDDDMK</sequence>
<dbReference type="GO" id="GO:0035494">
    <property type="term" value="P:SNARE complex disassembly"/>
    <property type="evidence" value="ECO:0007669"/>
    <property type="project" value="TreeGrafter"/>
</dbReference>
<evidence type="ECO:0000256" key="1">
    <source>
        <dbReference type="ARBA" id="ARBA00004170"/>
    </source>
</evidence>
<keyword evidence="4 7" id="KW-0931">ER-Golgi transport</keyword>
<evidence type="ECO:0000256" key="6">
    <source>
        <dbReference type="ARBA" id="ARBA00023136"/>
    </source>
</evidence>
<dbReference type="GO" id="GO:0019905">
    <property type="term" value="F:syntaxin binding"/>
    <property type="evidence" value="ECO:0007669"/>
    <property type="project" value="TreeGrafter"/>
</dbReference>
<evidence type="ECO:0000313" key="8">
    <source>
        <dbReference type="EMBL" id="KAJ6218608.1"/>
    </source>
</evidence>
<protein>
    <recommendedName>
        <fullName evidence="10">Alpha-soluble NSF attachment protein</fullName>
    </recommendedName>
</protein>
<keyword evidence="9" id="KW-1185">Reference proteome</keyword>
<dbReference type="Pfam" id="PF14938">
    <property type="entry name" value="SNAP"/>
    <property type="match status" value="1"/>
</dbReference>
<comment type="similarity">
    <text evidence="2 7">Belongs to the SNAP family.</text>
</comment>
<dbReference type="AlphaFoldDB" id="A0A9Q0M4M0"/>
<dbReference type="EMBL" id="JAPWDV010000003">
    <property type="protein sequence ID" value="KAJ6218608.1"/>
    <property type="molecule type" value="Genomic_DNA"/>
</dbReference>
<dbReference type="Proteomes" id="UP001142055">
    <property type="component" value="Chromosome 3"/>
</dbReference>
<comment type="function">
    <text evidence="7">Required for vesicular transport between the endoplasmic reticulum and the Golgi apparatus.</text>
</comment>
<dbReference type="OrthoDB" id="9984275at2759"/>
<proteinExistence type="inferred from homology"/>
<dbReference type="GO" id="GO:0005483">
    <property type="term" value="F:soluble NSF attachment protein activity"/>
    <property type="evidence" value="ECO:0007669"/>
    <property type="project" value="UniProtKB-ARBA"/>
</dbReference>
<dbReference type="CDD" id="cd15832">
    <property type="entry name" value="SNAP"/>
    <property type="match status" value="1"/>
</dbReference>
<dbReference type="Gene3D" id="1.25.40.10">
    <property type="entry name" value="Tetratricopeptide repeat domain"/>
    <property type="match status" value="1"/>
</dbReference>
<reference evidence="8" key="1">
    <citation type="submission" date="2022-12" db="EMBL/GenBank/DDBJ databases">
        <title>Genome assemblies of Blomia tropicalis.</title>
        <authorList>
            <person name="Cui Y."/>
        </authorList>
    </citation>
    <scope>NUCLEOTIDE SEQUENCE</scope>
    <source>
        <tissue evidence="8">Adult mites</tissue>
    </source>
</reference>
<accession>A0A9Q0M4M0</accession>
<dbReference type="GO" id="GO:0006886">
    <property type="term" value="P:intracellular protein transport"/>
    <property type="evidence" value="ECO:0007669"/>
    <property type="project" value="UniProtKB-UniRule"/>
</dbReference>
<dbReference type="GO" id="GO:0031201">
    <property type="term" value="C:SNARE complex"/>
    <property type="evidence" value="ECO:0007669"/>
    <property type="project" value="TreeGrafter"/>
</dbReference>
<dbReference type="OMA" id="WSVKEYL"/>
<comment type="caution">
    <text evidence="8">The sequence shown here is derived from an EMBL/GenBank/DDBJ whole genome shotgun (WGS) entry which is preliminary data.</text>
</comment>
<comment type="subcellular location">
    <subcellularLocation>
        <location evidence="1 7">Membrane</location>
        <topology evidence="1 7">Peripheral membrane protein</topology>
    </subcellularLocation>
</comment>
<evidence type="ECO:0000256" key="3">
    <source>
        <dbReference type="ARBA" id="ARBA00022448"/>
    </source>
</evidence>
<dbReference type="GO" id="GO:0005774">
    <property type="term" value="C:vacuolar membrane"/>
    <property type="evidence" value="ECO:0007669"/>
    <property type="project" value="TreeGrafter"/>
</dbReference>
<evidence type="ECO:0000256" key="4">
    <source>
        <dbReference type="ARBA" id="ARBA00022892"/>
    </source>
</evidence>
<dbReference type="SUPFAM" id="SSF48452">
    <property type="entry name" value="TPR-like"/>
    <property type="match status" value="1"/>
</dbReference>
<dbReference type="PANTHER" id="PTHR13768:SF8">
    <property type="entry name" value="ALPHA-SOLUBLE NSF ATTACHMENT PROTEIN"/>
    <property type="match status" value="1"/>
</dbReference>
<evidence type="ECO:0000256" key="7">
    <source>
        <dbReference type="RuleBase" id="RU367013"/>
    </source>
</evidence>
<evidence type="ECO:0000256" key="2">
    <source>
        <dbReference type="ARBA" id="ARBA00010050"/>
    </source>
</evidence>
<keyword evidence="3 7" id="KW-0813">Transport</keyword>
<dbReference type="PRINTS" id="PR00448">
    <property type="entry name" value="NSFATTACHMNT"/>
</dbReference>
<keyword evidence="5 7" id="KW-0653">Protein transport</keyword>